<sequence>MREQLGYREMHRDDCNTSRQINHGYGFDKVGNQDIFLRKMTTPIECPMVENHVPQEITEIPLFYIPG</sequence>
<proteinExistence type="predicted"/>
<protein>
    <submittedName>
        <fullName evidence="2">Uncharacterized protein</fullName>
    </submittedName>
</protein>
<name>A0A915I6V4_ROMCU</name>
<dbReference type="Proteomes" id="UP000887565">
    <property type="component" value="Unplaced"/>
</dbReference>
<organism evidence="1 2">
    <name type="scientific">Romanomermis culicivorax</name>
    <name type="common">Nematode worm</name>
    <dbReference type="NCBI Taxonomy" id="13658"/>
    <lineage>
        <taxon>Eukaryota</taxon>
        <taxon>Metazoa</taxon>
        <taxon>Ecdysozoa</taxon>
        <taxon>Nematoda</taxon>
        <taxon>Enoplea</taxon>
        <taxon>Dorylaimia</taxon>
        <taxon>Mermithida</taxon>
        <taxon>Mermithoidea</taxon>
        <taxon>Mermithidae</taxon>
        <taxon>Romanomermis</taxon>
    </lineage>
</organism>
<dbReference type="WBParaSite" id="nRc.2.0.1.t09496-RA">
    <property type="protein sequence ID" value="nRc.2.0.1.t09496-RA"/>
    <property type="gene ID" value="nRc.2.0.1.g09496"/>
</dbReference>
<keyword evidence="1" id="KW-1185">Reference proteome</keyword>
<reference evidence="2" key="1">
    <citation type="submission" date="2022-11" db="UniProtKB">
        <authorList>
            <consortium name="WormBaseParasite"/>
        </authorList>
    </citation>
    <scope>IDENTIFICATION</scope>
</reference>
<accession>A0A915I6V4</accession>
<evidence type="ECO:0000313" key="2">
    <source>
        <dbReference type="WBParaSite" id="nRc.2.0.1.t09496-RA"/>
    </source>
</evidence>
<evidence type="ECO:0000313" key="1">
    <source>
        <dbReference type="Proteomes" id="UP000887565"/>
    </source>
</evidence>
<dbReference type="AlphaFoldDB" id="A0A915I6V4"/>